<feature type="domain" description="PurM-like C-terminal" evidence="4">
    <location>
        <begin position="150"/>
        <end position="299"/>
    </location>
</feature>
<organism evidence="5 6">
    <name type="scientific">Pseudidiomarina taiwanensis</name>
    <dbReference type="NCBI Taxonomy" id="337250"/>
    <lineage>
        <taxon>Bacteria</taxon>
        <taxon>Pseudomonadati</taxon>
        <taxon>Pseudomonadota</taxon>
        <taxon>Gammaproteobacteria</taxon>
        <taxon>Alteromonadales</taxon>
        <taxon>Idiomarinaceae</taxon>
        <taxon>Pseudidiomarina</taxon>
    </lineage>
</organism>
<dbReference type="PANTHER" id="PTHR30270">
    <property type="entry name" value="THIAMINE-MONOPHOSPHATE KINASE"/>
    <property type="match status" value="1"/>
</dbReference>
<comment type="similarity">
    <text evidence="2">Belongs to the thiamine-monophosphate kinase family.</text>
</comment>
<keyword evidence="6" id="KW-1185">Reference proteome</keyword>
<reference evidence="5 6" key="1">
    <citation type="journal article" date="2011" name="Front. Microbiol.">
        <title>Genomic signatures of strain selection and enhancement in Bacillus atrophaeus var. globigii, a historical biowarfare simulant.</title>
        <authorList>
            <person name="Gibbons H.S."/>
            <person name="Broomall S.M."/>
            <person name="McNew L.A."/>
            <person name="Daligault H."/>
            <person name="Chapman C."/>
            <person name="Bruce D."/>
            <person name="Karavis M."/>
            <person name="Krepps M."/>
            <person name="McGregor P.A."/>
            <person name="Hong C."/>
            <person name="Park K.H."/>
            <person name="Akmal A."/>
            <person name="Feldman A."/>
            <person name="Lin J.S."/>
            <person name="Chang W.E."/>
            <person name="Higgs B.W."/>
            <person name="Demirev P."/>
            <person name="Lindquist J."/>
            <person name="Liem A."/>
            <person name="Fochler E."/>
            <person name="Read T.D."/>
            <person name="Tapia R."/>
            <person name="Johnson S."/>
            <person name="Bishop-Lilly K.A."/>
            <person name="Detter C."/>
            <person name="Han C."/>
            <person name="Sozhamannan S."/>
            <person name="Rosenzweig C.N."/>
            <person name="Skowronski E.W."/>
        </authorList>
    </citation>
    <scope>NUCLEOTIDE SEQUENCE [LARGE SCALE GENOMIC DNA]</scope>
    <source>
        <strain evidence="5 6">PIT1</strain>
    </source>
</reference>
<dbReference type="PANTHER" id="PTHR30270:SF0">
    <property type="entry name" value="THIAMINE-MONOPHOSPHATE KINASE"/>
    <property type="match status" value="1"/>
</dbReference>
<dbReference type="GO" id="GO:0009030">
    <property type="term" value="F:thiamine-phosphate kinase activity"/>
    <property type="evidence" value="ECO:0007669"/>
    <property type="project" value="UniProtKB-UniRule"/>
</dbReference>
<dbReference type="Proteomes" id="UP000288279">
    <property type="component" value="Unassembled WGS sequence"/>
</dbReference>
<gene>
    <name evidence="2 5" type="primary">thiL</name>
    <name evidence="5" type="ORF">CWI83_09775</name>
</gene>
<evidence type="ECO:0000313" key="5">
    <source>
        <dbReference type="EMBL" id="RUO75656.1"/>
    </source>
</evidence>
<feature type="binding site" evidence="2">
    <location>
        <position position="30"/>
    </location>
    <ligand>
        <name>Mg(2+)</name>
        <dbReference type="ChEBI" id="CHEBI:18420"/>
        <label>3</label>
    </ligand>
</feature>
<protein>
    <recommendedName>
        <fullName evidence="2">Thiamine-monophosphate kinase</fullName>
        <shortName evidence="2">TMP kinase</shortName>
        <shortName evidence="2">Thiamine-phosphate kinase</shortName>
        <ecNumber evidence="2">2.7.4.16</ecNumber>
    </recommendedName>
</protein>
<feature type="binding site" evidence="2">
    <location>
        <position position="320"/>
    </location>
    <ligand>
        <name>substrate</name>
    </ligand>
</feature>
<feature type="binding site" evidence="2">
    <location>
        <position position="146"/>
    </location>
    <ligand>
        <name>ATP</name>
        <dbReference type="ChEBI" id="CHEBI:30616"/>
    </ligand>
</feature>
<keyword evidence="2" id="KW-0808">Transferase</keyword>
<feature type="binding site" evidence="2">
    <location>
        <position position="122"/>
    </location>
    <ligand>
        <name>Mg(2+)</name>
        <dbReference type="ChEBI" id="CHEBI:18420"/>
        <label>1</label>
    </ligand>
</feature>
<dbReference type="PIRSF" id="PIRSF005303">
    <property type="entry name" value="Thiam_monoph_kin"/>
    <property type="match status" value="1"/>
</dbReference>
<dbReference type="GO" id="GO:0005524">
    <property type="term" value="F:ATP binding"/>
    <property type="evidence" value="ECO:0007669"/>
    <property type="project" value="UniProtKB-UniRule"/>
</dbReference>
<feature type="binding site" evidence="2">
    <location>
        <position position="214"/>
    </location>
    <ligand>
        <name>Mg(2+)</name>
        <dbReference type="ChEBI" id="CHEBI:18420"/>
        <label>5</label>
    </ligand>
</feature>
<feature type="binding site" evidence="2">
    <location>
        <position position="75"/>
    </location>
    <ligand>
        <name>Mg(2+)</name>
        <dbReference type="ChEBI" id="CHEBI:18420"/>
        <label>2</label>
    </ligand>
</feature>
<sequence length="330" mass="35852">MATGEFELIDNYFTHRLPERDDVIIGIGDDGAVLDVPAGFQLVVVTDTLVENVHFDRQTSARALGHKAVAVNLSDLAAMGAEPTWISLALTLPHSDDEWLNSFSHGLREICDYFNCQLVGGDTTRGPLTITVTAHGVVPKGKAIQRRGAKPGDWLYVSHSLGDAGLALASQKHQVNISSEHFRQVSERLHFPTPRVALGQALRDVASSAIDISDGLLADLGHILRASQVGAVISLEEIPLSLAMTESVSQEQALRYALTSGDDYELCFTVSEDQRGVFDTKLATLGCKPVCIGRITGQAEKIELKLAGEPWQFELPQTGYQHFREPLEAS</sequence>
<evidence type="ECO:0000313" key="6">
    <source>
        <dbReference type="Proteomes" id="UP000288279"/>
    </source>
</evidence>
<name>A0A432ZCI9_9GAMM</name>
<dbReference type="GO" id="GO:0000287">
    <property type="term" value="F:magnesium ion binding"/>
    <property type="evidence" value="ECO:0007669"/>
    <property type="project" value="UniProtKB-UniRule"/>
</dbReference>
<evidence type="ECO:0000259" key="3">
    <source>
        <dbReference type="Pfam" id="PF00586"/>
    </source>
</evidence>
<dbReference type="NCBIfam" id="TIGR01379">
    <property type="entry name" value="thiL"/>
    <property type="match status" value="1"/>
</dbReference>
<feature type="binding site" evidence="2">
    <location>
        <begin position="121"/>
        <end position="122"/>
    </location>
    <ligand>
        <name>ATP</name>
        <dbReference type="ChEBI" id="CHEBI:30616"/>
    </ligand>
</feature>
<feature type="binding site" evidence="2">
    <location>
        <position position="47"/>
    </location>
    <ligand>
        <name>Mg(2+)</name>
        <dbReference type="ChEBI" id="CHEBI:18420"/>
        <label>1</label>
    </ligand>
</feature>
<feature type="domain" description="PurM-like N-terminal" evidence="3">
    <location>
        <begin position="28"/>
        <end position="138"/>
    </location>
</feature>
<keyword evidence="1 2" id="KW-0784">Thiamine biosynthesis</keyword>
<dbReference type="Gene3D" id="3.90.650.10">
    <property type="entry name" value="PurM-like C-terminal domain"/>
    <property type="match status" value="1"/>
</dbReference>
<evidence type="ECO:0000259" key="4">
    <source>
        <dbReference type="Pfam" id="PF02769"/>
    </source>
</evidence>
<dbReference type="CDD" id="cd02194">
    <property type="entry name" value="ThiL"/>
    <property type="match status" value="1"/>
</dbReference>
<dbReference type="SUPFAM" id="SSF55326">
    <property type="entry name" value="PurM N-terminal domain-like"/>
    <property type="match status" value="1"/>
</dbReference>
<dbReference type="RefSeq" id="WP_126828520.1">
    <property type="nucleotide sequence ID" value="NZ_PIQG01000005.1"/>
</dbReference>
<dbReference type="UniPathway" id="UPA00060">
    <property type="reaction ID" value="UER00142"/>
</dbReference>
<feature type="binding site" evidence="2">
    <location>
        <position position="54"/>
    </location>
    <ligand>
        <name>substrate</name>
    </ligand>
</feature>
<proteinExistence type="inferred from homology"/>
<dbReference type="InterPro" id="IPR006283">
    <property type="entry name" value="ThiL-like"/>
</dbReference>
<dbReference type="InterPro" id="IPR016188">
    <property type="entry name" value="PurM-like_N"/>
</dbReference>
<dbReference type="AlphaFoldDB" id="A0A432ZCI9"/>
<dbReference type="GO" id="GO:0009229">
    <property type="term" value="P:thiamine diphosphate biosynthetic process"/>
    <property type="evidence" value="ECO:0007669"/>
    <property type="project" value="UniProtKB-UniRule"/>
</dbReference>
<comment type="catalytic activity">
    <reaction evidence="2">
        <text>thiamine phosphate + ATP = thiamine diphosphate + ADP</text>
        <dbReference type="Rhea" id="RHEA:15913"/>
        <dbReference type="ChEBI" id="CHEBI:30616"/>
        <dbReference type="ChEBI" id="CHEBI:37575"/>
        <dbReference type="ChEBI" id="CHEBI:58937"/>
        <dbReference type="ChEBI" id="CHEBI:456216"/>
        <dbReference type="EC" id="2.7.4.16"/>
    </reaction>
</comment>
<keyword evidence="2" id="KW-0067">ATP-binding</keyword>
<feature type="binding site" evidence="2">
    <location>
        <position position="262"/>
    </location>
    <ligand>
        <name>substrate</name>
    </ligand>
</feature>
<feature type="binding site" evidence="2">
    <location>
        <position position="213"/>
    </location>
    <ligand>
        <name>ATP</name>
        <dbReference type="ChEBI" id="CHEBI:30616"/>
    </ligand>
</feature>
<feature type="binding site" evidence="2">
    <location>
        <position position="75"/>
    </location>
    <ligand>
        <name>Mg(2+)</name>
        <dbReference type="ChEBI" id="CHEBI:18420"/>
        <label>4</label>
    </ligand>
</feature>
<dbReference type="InterPro" id="IPR036921">
    <property type="entry name" value="PurM-like_N_sf"/>
</dbReference>
<dbReference type="EC" id="2.7.4.16" evidence="2"/>
<dbReference type="HAMAP" id="MF_02128">
    <property type="entry name" value="TMP_kinase"/>
    <property type="match status" value="1"/>
</dbReference>
<dbReference type="Pfam" id="PF02769">
    <property type="entry name" value="AIRS_C"/>
    <property type="match status" value="1"/>
</dbReference>
<feature type="binding site" evidence="2">
    <location>
        <position position="30"/>
    </location>
    <ligand>
        <name>Mg(2+)</name>
        <dbReference type="ChEBI" id="CHEBI:18420"/>
        <label>4</label>
    </ligand>
</feature>
<evidence type="ECO:0000256" key="2">
    <source>
        <dbReference type="HAMAP-Rule" id="MF_02128"/>
    </source>
</evidence>
<dbReference type="OrthoDB" id="9802811at2"/>
<comment type="miscellaneous">
    <text evidence="2">Reaction mechanism of ThiL seems to utilize a direct, inline transfer of the gamma-phosphate of ATP to TMP rather than a phosphorylated enzyme intermediate.</text>
</comment>
<dbReference type="Gene3D" id="3.30.1330.10">
    <property type="entry name" value="PurM-like, N-terminal domain"/>
    <property type="match status" value="1"/>
</dbReference>
<feature type="binding site" evidence="2">
    <location>
        <position position="46"/>
    </location>
    <ligand>
        <name>Mg(2+)</name>
        <dbReference type="ChEBI" id="CHEBI:18420"/>
        <label>1</label>
    </ligand>
</feature>
<keyword evidence="2" id="KW-0547">Nucleotide-binding</keyword>
<comment type="function">
    <text evidence="2">Catalyzes the ATP-dependent phosphorylation of thiamine-monophosphate (TMP) to form thiamine-pyrophosphate (TPP), the active form of vitamin B1.</text>
</comment>
<dbReference type="GO" id="GO:0009228">
    <property type="term" value="P:thiamine biosynthetic process"/>
    <property type="evidence" value="ECO:0007669"/>
    <property type="project" value="UniProtKB-KW"/>
</dbReference>
<comment type="caution">
    <text evidence="5">The sequence shown here is derived from an EMBL/GenBank/DDBJ whole genome shotgun (WGS) entry which is preliminary data.</text>
</comment>
<comment type="pathway">
    <text evidence="2">Cofactor biosynthesis; thiamine diphosphate biosynthesis; thiamine diphosphate from thiamine phosphate: step 1/1.</text>
</comment>
<accession>A0A432ZCI9</accession>
<dbReference type="Pfam" id="PF00586">
    <property type="entry name" value="AIRS"/>
    <property type="match status" value="1"/>
</dbReference>
<feature type="binding site" evidence="2">
    <location>
        <position position="47"/>
    </location>
    <ligand>
        <name>Mg(2+)</name>
        <dbReference type="ChEBI" id="CHEBI:18420"/>
        <label>2</label>
    </ligand>
</feature>
<keyword evidence="2" id="KW-0479">Metal-binding</keyword>
<keyword evidence="2" id="KW-0460">Magnesium</keyword>
<comment type="caution">
    <text evidence="2">Lacks conserved residue(s) required for the propagation of feature annotation.</text>
</comment>
<dbReference type="InterPro" id="IPR010918">
    <property type="entry name" value="PurM-like_C_dom"/>
</dbReference>
<dbReference type="InterPro" id="IPR036676">
    <property type="entry name" value="PurM-like_C_sf"/>
</dbReference>
<feature type="binding site" evidence="2">
    <location>
        <position position="211"/>
    </location>
    <ligand>
        <name>Mg(2+)</name>
        <dbReference type="ChEBI" id="CHEBI:18420"/>
        <label>3</label>
    </ligand>
</feature>
<keyword evidence="2 5" id="KW-0418">Kinase</keyword>
<dbReference type="EMBL" id="PIQG01000005">
    <property type="protein sequence ID" value="RUO75656.1"/>
    <property type="molecule type" value="Genomic_DNA"/>
</dbReference>
<dbReference type="SUPFAM" id="SSF56042">
    <property type="entry name" value="PurM C-terminal domain-like"/>
    <property type="match status" value="1"/>
</dbReference>
<evidence type="ECO:0000256" key="1">
    <source>
        <dbReference type="ARBA" id="ARBA00022977"/>
    </source>
</evidence>
<feature type="binding site" evidence="2">
    <location>
        <position position="75"/>
    </location>
    <ligand>
        <name>Mg(2+)</name>
        <dbReference type="ChEBI" id="CHEBI:18420"/>
        <label>3</label>
    </ligand>
</feature>